<dbReference type="Proteomes" id="UP001221142">
    <property type="component" value="Unassembled WGS sequence"/>
</dbReference>
<feature type="compositionally biased region" description="Basic and acidic residues" evidence="1">
    <location>
        <begin position="22"/>
        <end position="44"/>
    </location>
</feature>
<proteinExistence type="predicted"/>
<organism evidence="2 3">
    <name type="scientific">Roridomyces roridus</name>
    <dbReference type="NCBI Taxonomy" id="1738132"/>
    <lineage>
        <taxon>Eukaryota</taxon>
        <taxon>Fungi</taxon>
        <taxon>Dikarya</taxon>
        <taxon>Basidiomycota</taxon>
        <taxon>Agaricomycotina</taxon>
        <taxon>Agaricomycetes</taxon>
        <taxon>Agaricomycetidae</taxon>
        <taxon>Agaricales</taxon>
        <taxon>Marasmiineae</taxon>
        <taxon>Mycenaceae</taxon>
        <taxon>Roridomyces</taxon>
    </lineage>
</organism>
<evidence type="ECO:0000256" key="1">
    <source>
        <dbReference type="SAM" id="MobiDB-lite"/>
    </source>
</evidence>
<evidence type="ECO:0000313" key="3">
    <source>
        <dbReference type="Proteomes" id="UP001221142"/>
    </source>
</evidence>
<dbReference type="AlphaFoldDB" id="A0AAD7BEE7"/>
<sequence>MVCHLAPSFAKYVPDPRLTGIPDKDNRSKNDRNSGMKDSGEGRKVGGGRWSPTGDTTKTQGDRVPYATSKGSNPDKTRKEERRARSSQGRIDQEHEYGESDKVKNSDPGVEVDTPEKPEVEWVKDGMKLKKGKSPNEDRSPVKIDPGLLEPEPELGQNWSGVGENGTGRNTRQVRMQIHHLYDFPGVLPAAHCYHHHLAAILQGYSRLNTPCHSTRGYFCLHSFDLLDWVGALTSIVLWKSLLGCISLGVQGSPLCRMFAEDQFGKTSSRALVFTYLHSSPTSPSQTYGSDSYTAKVPSARIQPASPCQPHLIRILGTAGDRLGSSQVIQPRFSAGIRLAIHVNEHGSSRCCKLEASGPTFGIHIFESIGTLLLRSLRKSQSTTVESW</sequence>
<name>A0AAD7BEE7_9AGAR</name>
<protein>
    <submittedName>
        <fullName evidence="2">Uncharacterized protein</fullName>
    </submittedName>
</protein>
<gene>
    <name evidence="2" type="ORF">FB45DRAFT_1097343</name>
</gene>
<feature type="compositionally biased region" description="Basic and acidic residues" evidence="1">
    <location>
        <begin position="114"/>
        <end position="142"/>
    </location>
</feature>
<accession>A0AAD7BEE7</accession>
<feature type="compositionally biased region" description="Basic and acidic residues" evidence="1">
    <location>
        <begin position="73"/>
        <end position="84"/>
    </location>
</feature>
<reference evidence="2" key="1">
    <citation type="submission" date="2023-03" db="EMBL/GenBank/DDBJ databases">
        <title>Massive genome expansion in bonnet fungi (Mycena s.s.) driven by repeated elements and novel gene families across ecological guilds.</title>
        <authorList>
            <consortium name="Lawrence Berkeley National Laboratory"/>
            <person name="Harder C.B."/>
            <person name="Miyauchi S."/>
            <person name="Viragh M."/>
            <person name="Kuo A."/>
            <person name="Thoen E."/>
            <person name="Andreopoulos B."/>
            <person name="Lu D."/>
            <person name="Skrede I."/>
            <person name="Drula E."/>
            <person name="Henrissat B."/>
            <person name="Morin E."/>
            <person name="Kohler A."/>
            <person name="Barry K."/>
            <person name="LaButti K."/>
            <person name="Morin E."/>
            <person name="Salamov A."/>
            <person name="Lipzen A."/>
            <person name="Mereny Z."/>
            <person name="Hegedus B."/>
            <person name="Baldrian P."/>
            <person name="Stursova M."/>
            <person name="Weitz H."/>
            <person name="Taylor A."/>
            <person name="Grigoriev I.V."/>
            <person name="Nagy L.G."/>
            <person name="Martin F."/>
            <person name="Kauserud H."/>
        </authorList>
    </citation>
    <scope>NUCLEOTIDE SEQUENCE</scope>
    <source>
        <strain evidence="2">9284</strain>
    </source>
</reference>
<feature type="compositionally biased region" description="Basic and acidic residues" evidence="1">
    <location>
        <begin position="91"/>
        <end position="105"/>
    </location>
</feature>
<feature type="region of interest" description="Disordered" evidence="1">
    <location>
        <begin position="1"/>
        <end position="168"/>
    </location>
</feature>
<keyword evidence="3" id="KW-1185">Reference proteome</keyword>
<evidence type="ECO:0000313" key="2">
    <source>
        <dbReference type="EMBL" id="KAJ7618684.1"/>
    </source>
</evidence>
<comment type="caution">
    <text evidence="2">The sequence shown here is derived from an EMBL/GenBank/DDBJ whole genome shotgun (WGS) entry which is preliminary data.</text>
</comment>
<dbReference type="EMBL" id="JARKIF010000019">
    <property type="protein sequence ID" value="KAJ7618684.1"/>
    <property type="molecule type" value="Genomic_DNA"/>
</dbReference>